<feature type="transmembrane region" description="Helical" evidence="1">
    <location>
        <begin position="203"/>
        <end position="223"/>
    </location>
</feature>
<keyword evidence="3" id="KW-1185">Reference proteome</keyword>
<evidence type="ECO:0000256" key="1">
    <source>
        <dbReference type="SAM" id="Phobius"/>
    </source>
</evidence>
<reference evidence="2" key="1">
    <citation type="submission" date="2022-09" db="EMBL/GenBank/DDBJ databases">
        <title>Aureispira anguillicida sp. nov., isolated from Leptocephalus of Japanese eel Anguilla japonica.</title>
        <authorList>
            <person name="Yuasa K."/>
            <person name="Mekata T."/>
            <person name="Ikunari K."/>
        </authorList>
    </citation>
    <scope>NUCLEOTIDE SEQUENCE</scope>
    <source>
        <strain evidence="2">EL160426</strain>
    </source>
</reference>
<dbReference type="AlphaFoldDB" id="A0A915YIQ7"/>
<name>A0A915YIQ7_9BACT</name>
<feature type="transmembrane region" description="Helical" evidence="1">
    <location>
        <begin position="169"/>
        <end position="194"/>
    </location>
</feature>
<feature type="transmembrane region" description="Helical" evidence="1">
    <location>
        <begin position="337"/>
        <end position="355"/>
    </location>
</feature>
<evidence type="ECO:0000313" key="3">
    <source>
        <dbReference type="Proteomes" id="UP001060919"/>
    </source>
</evidence>
<dbReference type="Pfam" id="PF19992">
    <property type="entry name" value="DUF6427"/>
    <property type="match status" value="1"/>
</dbReference>
<organism evidence="2 3">
    <name type="scientific">Aureispira anguillae</name>
    <dbReference type="NCBI Taxonomy" id="2864201"/>
    <lineage>
        <taxon>Bacteria</taxon>
        <taxon>Pseudomonadati</taxon>
        <taxon>Bacteroidota</taxon>
        <taxon>Saprospiria</taxon>
        <taxon>Saprospirales</taxon>
        <taxon>Saprospiraceae</taxon>
        <taxon>Aureispira</taxon>
    </lineage>
</organism>
<feature type="transmembrane region" description="Helical" evidence="1">
    <location>
        <begin position="284"/>
        <end position="301"/>
    </location>
</feature>
<dbReference type="Proteomes" id="UP001060919">
    <property type="component" value="Chromosome"/>
</dbReference>
<feature type="transmembrane region" description="Helical" evidence="1">
    <location>
        <begin position="36"/>
        <end position="56"/>
    </location>
</feature>
<keyword evidence="1" id="KW-0472">Membrane</keyword>
<accession>A0A915YIQ7</accession>
<feature type="transmembrane region" description="Helical" evidence="1">
    <location>
        <begin position="87"/>
        <end position="107"/>
    </location>
</feature>
<feature type="transmembrane region" description="Helical" evidence="1">
    <location>
        <begin position="252"/>
        <end position="272"/>
    </location>
</feature>
<feature type="transmembrane region" description="Helical" evidence="1">
    <location>
        <begin position="307"/>
        <end position="325"/>
    </location>
</feature>
<dbReference type="InterPro" id="IPR045625">
    <property type="entry name" value="DUF6427"/>
</dbReference>
<keyword evidence="1" id="KW-0812">Transmembrane</keyword>
<sequence length="356" mass="41253">MKAIRFTDFQFSNNFTLYFVNPKNTYVLQIFRDNQVFTAVFVILYFLLFSANIWFYPSENLGTFQELPSTLSAWLMGWLDNPTNNKIAFSLLLLVQALVINTMVNTFKVAKQYSFITAICYILLHFSYVDIDVCSPVVLGNTFLLWSLYSMFSSYEKRVSLGAIFNIGFAAAMAALLYNGFIVYFFWIIIGLLIVRSFDLQEFILLLLGFFTPFFLLGTYHFLGDNFGTWVDQELMIHYSTMVVHYETNIELYLLLVVLLFPCLLALGNLQGLYFKTTSREKKYINVVLLMPVIALFSFLAQNQLYSYHFTLFIIPISILLSITLQSYKSLAAAEAVHFILFMIAIGVQYQYFFFQ</sequence>
<dbReference type="EMBL" id="AP026867">
    <property type="protein sequence ID" value="BDS13955.1"/>
    <property type="molecule type" value="Genomic_DNA"/>
</dbReference>
<protein>
    <submittedName>
        <fullName evidence="2">DUF6427 family protein</fullName>
    </submittedName>
</protein>
<proteinExistence type="predicted"/>
<gene>
    <name evidence="2" type="ORF">AsAng_0047180</name>
</gene>
<evidence type="ECO:0000313" key="2">
    <source>
        <dbReference type="EMBL" id="BDS13955.1"/>
    </source>
</evidence>
<dbReference type="KEGG" id="aup:AsAng_0047180"/>
<feature type="transmembrane region" description="Helical" evidence="1">
    <location>
        <begin position="119"/>
        <end position="149"/>
    </location>
</feature>
<keyword evidence="1" id="KW-1133">Transmembrane helix</keyword>